<evidence type="ECO:0000313" key="1">
    <source>
        <dbReference type="EMBL" id="RYC33870.1"/>
    </source>
</evidence>
<name>A0A4Q2UB35_9HYPH</name>
<reference evidence="1 2" key="2">
    <citation type="submission" date="2019-02" db="EMBL/GenBank/DDBJ databases">
        <title>'Lichenibacterium ramalinii' gen. nov. sp. nov., 'Lichenibacterium minor' gen. nov. sp. nov.</title>
        <authorList>
            <person name="Pankratov T."/>
        </authorList>
    </citation>
    <scope>NUCLEOTIDE SEQUENCE [LARGE SCALE GENOMIC DNA]</scope>
    <source>
        <strain evidence="1 2">RmlP026</strain>
    </source>
</reference>
<comment type="caution">
    <text evidence="1">The sequence shown here is derived from an EMBL/GenBank/DDBJ whole genome shotgun (WGS) entry which is preliminary data.</text>
</comment>
<dbReference type="OrthoDB" id="3375894at2"/>
<sequence>MEPARRAVEMWRDRLAVAARNLADLNDSDDVRHLRARLAGLDAFEGATLAQARRVAASLDGLWADYLLVARTVDEAAALARRPLFGQPRDGDAAALLDGPSIRLPAVSVPLRARGLLDSAERSAAVTPSAMLDAMVEGFEAARRGAAAIAAAVTANCIKLDGLRAEPAARGQPMAARLDAAARALDRDPLGAAALLAPLPAALAVVRAEAEALERHRAALAGEVALARADLVALELAVARRDAARRGAAGLDIGPSADAAGAQDFAGGPQDFAAGLQDLAAWLDRLAALAAAGAGAAAVGLGRWRAACAEARRAAQAEADGIAARSRERDDLRGRFRALLAKAEAARGTPPPFDPVAVAAALDAEPFDAGRARALLANGDAGFIAAKRAT</sequence>
<dbReference type="RefSeq" id="WP_129222729.1">
    <property type="nucleotide sequence ID" value="NZ_QYBB01000001.1"/>
</dbReference>
<organism evidence="1 2">
    <name type="scientific">Lichenibacterium minor</name>
    <dbReference type="NCBI Taxonomy" id="2316528"/>
    <lineage>
        <taxon>Bacteria</taxon>
        <taxon>Pseudomonadati</taxon>
        <taxon>Pseudomonadota</taxon>
        <taxon>Alphaproteobacteria</taxon>
        <taxon>Hyphomicrobiales</taxon>
        <taxon>Lichenihabitantaceae</taxon>
        <taxon>Lichenibacterium</taxon>
    </lineage>
</organism>
<dbReference type="AlphaFoldDB" id="A0A4Q2UB35"/>
<keyword evidence="2" id="KW-1185">Reference proteome</keyword>
<dbReference type="EMBL" id="QYBB01000001">
    <property type="protein sequence ID" value="RYC33870.1"/>
    <property type="molecule type" value="Genomic_DNA"/>
</dbReference>
<reference evidence="1 2" key="1">
    <citation type="submission" date="2018-12" db="EMBL/GenBank/DDBJ databases">
        <authorList>
            <person name="Grouzdev D.S."/>
            <person name="Krutkina M.S."/>
        </authorList>
    </citation>
    <scope>NUCLEOTIDE SEQUENCE [LARGE SCALE GENOMIC DNA]</scope>
    <source>
        <strain evidence="1 2">RmlP026</strain>
    </source>
</reference>
<evidence type="ECO:0000313" key="2">
    <source>
        <dbReference type="Proteomes" id="UP000290759"/>
    </source>
</evidence>
<dbReference type="Proteomes" id="UP000290759">
    <property type="component" value="Unassembled WGS sequence"/>
</dbReference>
<gene>
    <name evidence="1" type="ORF">D3273_01035</name>
</gene>
<protein>
    <submittedName>
        <fullName evidence="1">Uncharacterized protein</fullName>
    </submittedName>
</protein>
<accession>A0A4Q2UB35</accession>
<proteinExistence type="predicted"/>